<name>A0A318LUG5_9PSEU</name>
<sequence>MDTPGCTRASSSASLSSTIAAMRVSTSTIPPRSATVAAQRFDPAPRGITGTPRAVASVRISETSRVLPGNTTASGVPLNSGVASRA</sequence>
<dbReference type="AlphaFoldDB" id="A0A318LUG5"/>
<evidence type="ECO:0000313" key="1">
    <source>
        <dbReference type="EMBL" id="PXY28634.1"/>
    </source>
</evidence>
<reference evidence="1 2" key="1">
    <citation type="submission" date="2016-07" db="EMBL/GenBank/DDBJ databases">
        <title>Draft genome sequence of Prauserella sp. YIM 121212, isolated from alkaline soil.</title>
        <authorList>
            <person name="Ruckert C."/>
            <person name="Albersmeier A."/>
            <person name="Jiang C.-L."/>
            <person name="Jiang Y."/>
            <person name="Kalinowski J."/>
            <person name="Schneider O."/>
            <person name="Winkler A."/>
            <person name="Zotchev S.B."/>
        </authorList>
    </citation>
    <scope>NUCLEOTIDE SEQUENCE [LARGE SCALE GENOMIC DNA]</scope>
    <source>
        <strain evidence="1 2">YIM 121212</strain>
    </source>
</reference>
<gene>
    <name evidence="1" type="ORF">BA062_22505</name>
</gene>
<dbReference type="EMBL" id="MASU01000009">
    <property type="protein sequence ID" value="PXY28634.1"/>
    <property type="molecule type" value="Genomic_DNA"/>
</dbReference>
<evidence type="ECO:0000313" key="2">
    <source>
        <dbReference type="Proteomes" id="UP000247892"/>
    </source>
</evidence>
<accession>A0A318LUG5</accession>
<dbReference type="Proteomes" id="UP000247892">
    <property type="component" value="Unassembled WGS sequence"/>
</dbReference>
<organism evidence="1 2">
    <name type="scientific">Prauserella flavalba</name>
    <dbReference type="NCBI Taxonomy" id="1477506"/>
    <lineage>
        <taxon>Bacteria</taxon>
        <taxon>Bacillati</taxon>
        <taxon>Actinomycetota</taxon>
        <taxon>Actinomycetes</taxon>
        <taxon>Pseudonocardiales</taxon>
        <taxon>Pseudonocardiaceae</taxon>
        <taxon>Prauserella</taxon>
    </lineage>
</organism>
<keyword evidence="2" id="KW-1185">Reference proteome</keyword>
<proteinExistence type="predicted"/>
<protein>
    <submittedName>
        <fullName evidence="1">Uncharacterized protein</fullName>
    </submittedName>
</protein>
<comment type="caution">
    <text evidence="1">The sequence shown here is derived from an EMBL/GenBank/DDBJ whole genome shotgun (WGS) entry which is preliminary data.</text>
</comment>